<keyword evidence="12" id="KW-1185">Reference proteome</keyword>
<reference evidence="11 12" key="1">
    <citation type="journal article" date="2021" name="Int. J. Syst. Evol. Microbiol.">
        <title>Steroidobacter gossypii sp. nov., isolated from soil of cotton cropping field.</title>
        <authorList>
            <person name="Huang R."/>
            <person name="Yang S."/>
            <person name="Zhen C."/>
            <person name="Liu W."/>
        </authorList>
    </citation>
    <scope>NUCLEOTIDE SEQUENCE [LARGE SCALE GENOMIC DNA]</scope>
    <source>
        <strain evidence="11 12">S1-65</strain>
    </source>
</reference>
<dbReference type="InterPro" id="IPR005548">
    <property type="entry name" value="Cell_div_FtsQ/DivIB_C"/>
</dbReference>
<name>A0ABS1X2N6_9GAMM</name>
<evidence type="ECO:0000313" key="11">
    <source>
        <dbReference type="EMBL" id="MBM0107498.1"/>
    </source>
</evidence>
<keyword evidence="5 9" id="KW-0812">Transmembrane</keyword>
<evidence type="ECO:0000256" key="2">
    <source>
        <dbReference type="ARBA" id="ARBA00022475"/>
    </source>
</evidence>
<comment type="subcellular location">
    <subcellularLocation>
        <location evidence="9">Cell inner membrane</location>
        <topology evidence="9">Single-pass type II membrane protein</topology>
    </subcellularLocation>
    <subcellularLocation>
        <location evidence="1">Membrane</location>
    </subcellularLocation>
    <text evidence="9">Localizes to the division septum.</text>
</comment>
<keyword evidence="2 9" id="KW-1003">Cell membrane</keyword>
<proteinExistence type="inferred from homology"/>
<dbReference type="Pfam" id="PF03799">
    <property type="entry name" value="FtsQ_DivIB_C"/>
    <property type="match status" value="1"/>
</dbReference>
<protein>
    <recommendedName>
        <fullName evidence="9">Cell division protein FtsQ</fullName>
    </recommendedName>
</protein>
<keyword evidence="3 9" id="KW-0997">Cell inner membrane</keyword>
<dbReference type="PANTHER" id="PTHR35851:SF1">
    <property type="entry name" value="CELL DIVISION PROTEIN FTSQ"/>
    <property type="match status" value="1"/>
</dbReference>
<comment type="caution">
    <text evidence="11">The sequence shown here is derived from an EMBL/GenBank/DDBJ whole genome shotgun (WGS) entry which is preliminary data.</text>
</comment>
<organism evidence="11 12">
    <name type="scientific">Steroidobacter gossypii</name>
    <dbReference type="NCBI Taxonomy" id="2805490"/>
    <lineage>
        <taxon>Bacteria</taxon>
        <taxon>Pseudomonadati</taxon>
        <taxon>Pseudomonadota</taxon>
        <taxon>Gammaproteobacteria</taxon>
        <taxon>Steroidobacterales</taxon>
        <taxon>Steroidobacteraceae</taxon>
        <taxon>Steroidobacter</taxon>
    </lineage>
</organism>
<evidence type="ECO:0000256" key="5">
    <source>
        <dbReference type="ARBA" id="ARBA00022692"/>
    </source>
</evidence>
<evidence type="ECO:0000256" key="4">
    <source>
        <dbReference type="ARBA" id="ARBA00022618"/>
    </source>
</evidence>
<dbReference type="GO" id="GO:0051301">
    <property type="term" value="P:cell division"/>
    <property type="evidence" value="ECO:0007669"/>
    <property type="project" value="UniProtKB-KW"/>
</dbReference>
<keyword evidence="8 9" id="KW-0131">Cell cycle</keyword>
<dbReference type="HAMAP" id="MF_00911">
    <property type="entry name" value="FtsQ_subfam"/>
    <property type="match status" value="1"/>
</dbReference>
<dbReference type="EMBL" id="JAEVLS010000005">
    <property type="protein sequence ID" value="MBM0107498.1"/>
    <property type="molecule type" value="Genomic_DNA"/>
</dbReference>
<evidence type="ECO:0000256" key="9">
    <source>
        <dbReference type="HAMAP-Rule" id="MF_00911"/>
    </source>
</evidence>
<keyword evidence="7 9" id="KW-0472">Membrane</keyword>
<accession>A0ABS1X2N6</accession>
<evidence type="ECO:0000256" key="8">
    <source>
        <dbReference type="ARBA" id="ARBA00023306"/>
    </source>
</evidence>
<evidence type="ECO:0000313" key="12">
    <source>
        <dbReference type="Proteomes" id="UP000661077"/>
    </source>
</evidence>
<dbReference type="Gene3D" id="3.10.20.310">
    <property type="entry name" value="membrane protein fhac"/>
    <property type="match status" value="1"/>
</dbReference>
<feature type="domain" description="POTRA" evidence="10">
    <location>
        <begin position="61"/>
        <end position="130"/>
    </location>
</feature>
<comment type="subunit">
    <text evidence="9">Part of a complex composed of FtsB, FtsL and FtsQ.</text>
</comment>
<sequence length="273" mass="29838">MMGTRKRNRRKAAGEGFDLLARLQPLATWVAEGGLRSALGVLALFVGLGVMVWGLVVSLDRPIGKLEVAGQFQRVAPLQIEEVVAPFRGSGFLSIDLEALCGALETIPWVDRARVERKWPNGVRVFITEHVAAARWGDSGLMNTRGELFLKDTRHIPQELPQLVGPAGTEAQVAKLYLDSYPRLLGVGMRLTKVELDARGAWQLTLHNGVTVRLGRQDVPARLERFIAVASPIVAARAAEVSYVDLRYSNGFSVGWNAPTRVAHDAQDARSDG</sequence>
<dbReference type="InterPro" id="IPR045335">
    <property type="entry name" value="FtsQ_C_sf"/>
</dbReference>
<dbReference type="InterPro" id="IPR026579">
    <property type="entry name" value="FtsQ"/>
</dbReference>
<evidence type="ECO:0000256" key="7">
    <source>
        <dbReference type="ARBA" id="ARBA00023136"/>
    </source>
</evidence>
<evidence type="ECO:0000256" key="6">
    <source>
        <dbReference type="ARBA" id="ARBA00022989"/>
    </source>
</evidence>
<dbReference type="InterPro" id="IPR034746">
    <property type="entry name" value="POTRA"/>
</dbReference>
<dbReference type="Proteomes" id="UP000661077">
    <property type="component" value="Unassembled WGS sequence"/>
</dbReference>
<dbReference type="PROSITE" id="PS51779">
    <property type="entry name" value="POTRA"/>
    <property type="match status" value="1"/>
</dbReference>
<evidence type="ECO:0000256" key="3">
    <source>
        <dbReference type="ARBA" id="ARBA00022519"/>
    </source>
</evidence>
<keyword evidence="6 9" id="KW-1133">Transmembrane helix</keyword>
<keyword evidence="4 9" id="KW-0132">Cell division</keyword>
<dbReference type="Pfam" id="PF08478">
    <property type="entry name" value="POTRA_1"/>
    <property type="match status" value="1"/>
</dbReference>
<feature type="transmembrane region" description="Helical" evidence="9">
    <location>
        <begin position="38"/>
        <end position="56"/>
    </location>
</feature>
<dbReference type="Gene3D" id="3.40.50.11690">
    <property type="entry name" value="Cell division protein FtsQ/DivIB"/>
    <property type="match status" value="1"/>
</dbReference>
<dbReference type="RefSeq" id="WP_203169605.1">
    <property type="nucleotide sequence ID" value="NZ_JAEVLS010000005.1"/>
</dbReference>
<dbReference type="PANTHER" id="PTHR35851">
    <property type="entry name" value="CELL DIVISION PROTEIN FTSQ"/>
    <property type="match status" value="1"/>
</dbReference>
<evidence type="ECO:0000259" key="10">
    <source>
        <dbReference type="PROSITE" id="PS51779"/>
    </source>
</evidence>
<gene>
    <name evidence="9" type="primary">ftsQ</name>
    <name evidence="11" type="ORF">JM946_22380</name>
</gene>
<comment type="function">
    <text evidence="9">Essential cell division protein. May link together the upstream cell division proteins, which are predominantly cytoplasmic, with the downstream cell division proteins, which are predominantly periplasmic. May control correct divisome assembly.</text>
</comment>
<dbReference type="InterPro" id="IPR013685">
    <property type="entry name" value="POTRA_FtsQ_type"/>
</dbReference>
<evidence type="ECO:0000256" key="1">
    <source>
        <dbReference type="ARBA" id="ARBA00004370"/>
    </source>
</evidence>
<comment type="similarity">
    <text evidence="9">Belongs to the FtsQ/DivIB family. FtsQ subfamily.</text>
</comment>